<dbReference type="EC" id="3.4.21.122" evidence="18"/>
<dbReference type="GO" id="GO:0005576">
    <property type="term" value="C:extracellular region"/>
    <property type="evidence" value="ECO:0007669"/>
    <property type="project" value="UniProtKB-SubCell"/>
</dbReference>
<dbReference type="SUPFAM" id="SSF50494">
    <property type="entry name" value="Trypsin-like serine proteases"/>
    <property type="match status" value="1"/>
</dbReference>
<proteinExistence type="predicted"/>
<dbReference type="PROSITE" id="PS00134">
    <property type="entry name" value="TRYPSIN_HIS"/>
    <property type="match status" value="1"/>
</dbReference>
<dbReference type="InterPro" id="IPR043504">
    <property type="entry name" value="Peptidase_S1_PA_chymotrypsin"/>
</dbReference>
<evidence type="ECO:0000313" key="24">
    <source>
        <dbReference type="EMBL" id="KAJ1112905.1"/>
    </source>
</evidence>
<evidence type="ECO:0000313" key="25">
    <source>
        <dbReference type="Proteomes" id="UP001066276"/>
    </source>
</evidence>
<comment type="subunit">
    <text evidence="17">The catalytically active form interacts with ACE2.</text>
</comment>
<dbReference type="FunFam" id="2.40.10.10:FF:000003">
    <property type="entry name" value="Transmembrane serine protease 3"/>
    <property type="match status" value="1"/>
</dbReference>
<evidence type="ECO:0000256" key="17">
    <source>
        <dbReference type="ARBA" id="ARBA00064428"/>
    </source>
</evidence>
<evidence type="ECO:0000256" key="1">
    <source>
        <dbReference type="ARBA" id="ARBA00004401"/>
    </source>
</evidence>
<evidence type="ECO:0000256" key="14">
    <source>
        <dbReference type="ARBA" id="ARBA00023157"/>
    </source>
</evidence>
<dbReference type="PROSITE" id="PS00135">
    <property type="entry name" value="TRYPSIN_SER"/>
    <property type="match status" value="1"/>
</dbReference>
<keyword evidence="7 21" id="KW-0378">Hydrolase</keyword>
<comment type="caution">
    <text evidence="20">Lacks conserved residue(s) required for the propagation of feature annotation.</text>
</comment>
<evidence type="ECO:0000256" key="18">
    <source>
        <dbReference type="ARBA" id="ARBA00066608"/>
    </source>
</evidence>
<dbReference type="PROSITE" id="PS01209">
    <property type="entry name" value="LDLRA_1"/>
    <property type="match status" value="1"/>
</dbReference>
<evidence type="ECO:0000256" key="9">
    <source>
        <dbReference type="ARBA" id="ARBA00022825"/>
    </source>
</evidence>
<dbReference type="InterPro" id="IPR036055">
    <property type="entry name" value="LDL_receptor-like_sf"/>
</dbReference>
<dbReference type="Pfam" id="PF00057">
    <property type="entry name" value="Ldl_recept_a"/>
    <property type="match status" value="1"/>
</dbReference>
<dbReference type="InterPro" id="IPR001190">
    <property type="entry name" value="SRCR"/>
</dbReference>
<dbReference type="SUPFAM" id="SSF56487">
    <property type="entry name" value="SRCR-like"/>
    <property type="match status" value="1"/>
</dbReference>
<dbReference type="InterPro" id="IPR001254">
    <property type="entry name" value="Trypsin_dom"/>
</dbReference>
<keyword evidence="15" id="KW-0325">Glycoprotein</keyword>
<dbReference type="Pfam" id="PF00089">
    <property type="entry name" value="Trypsin"/>
    <property type="match status" value="1"/>
</dbReference>
<dbReference type="SUPFAM" id="SSF57424">
    <property type="entry name" value="LDL receptor-like module"/>
    <property type="match status" value="1"/>
</dbReference>
<dbReference type="Pfam" id="PF15494">
    <property type="entry name" value="SRCR_2"/>
    <property type="match status" value="1"/>
</dbReference>
<keyword evidence="11 22" id="KW-1133">Transmembrane helix</keyword>
<keyword evidence="9 21" id="KW-0720">Serine protease</keyword>
<evidence type="ECO:0000256" key="8">
    <source>
        <dbReference type="ARBA" id="ARBA00022813"/>
    </source>
</evidence>
<dbReference type="InterPro" id="IPR036772">
    <property type="entry name" value="SRCR-like_dom_sf"/>
</dbReference>
<feature type="disulfide bond" evidence="20">
    <location>
        <begin position="131"/>
        <end position="146"/>
    </location>
</feature>
<dbReference type="PRINTS" id="PR00722">
    <property type="entry name" value="CHYMOTRYPSIN"/>
</dbReference>
<dbReference type="InterPro" id="IPR001314">
    <property type="entry name" value="Peptidase_S1A"/>
</dbReference>
<keyword evidence="14 20" id="KW-1015">Disulfide bond</keyword>
<reference evidence="24" key="1">
    <citation type="journal article" date="2022" name="bioRxiv">
        <title>Sequencing and chromosome-scale assembly of the giantPleurodeles waltlgenome.</title>
        <authorList>
            <person name="Brown T."/>
            <person name="Elewa A."/>
            <person name="Iarovenko S."/>
            <person name="Subramanian E."/>
            <person name="Araus A.J."/>
            <person name="Petzold A."/>
            <person name="Susuki M."/>
            <person name="Suzuki K.-i.T."/>
            <person name="Hayashi T."/>
            <person name="Toyoda A."/>
            <person name="Oliveira C."/>
            <person name="Osipova E."/>
            <person name="Leigh N.D."/>
            <person name="Simon A."/>
            <person name="Yun M.H."/>
        </authorList>
    </citation>
    <scope>NUCLEOTIDE SEQUENCE</scope>
    <source>
        <strain evidence="24">20211129_DDA</strain>
        <tissue evidence="24">Liver</tissue>
    </source>
</reference>
<accession>A0AAV7NA08</accession>
<sequence length="487" mass="53402">MHSNFIHGSQERPYYDNCGYQPEHTSPYTYPVDRNLYVAYPPPTTYPSSLPHYIPRVSANDCVPVAEDPKPGKYCSPKTRKILCISAATGLLVAAAVVAAVLVWYFVTKYCLFSGISCGSSGSCVSTTQWCDGTPQCPNGEDERQCVRLYGPNFLLQAYSPEYAGWRSVCVDDWNDNYGKTACSDIGYSISTYYTTGQLASGGSSEFMRVNKSSGNAELYRNLYNSKSCPSNNVVSLRCINCGASAMPATSRIVGGSVATRGDWPWQVSLQVLGSHLCGGSIISPYWIVTAAHCVEGSLSSASHWKVYAGYVYQTEMSYGYLVEKIISRPDYESKTKNNDLALMKMKTPITFSDFVKPVCLPNYGMMWEAPRPCWISGWGATKEGGQSSISLRAAMVNLIDSYTCNQKTVYNGAIKPSMICAGYLAGQIDSCQGDSGGPLVTYMKSLWWLVGDTSWGTGCAARNKPGVYGNITLFVDWIYLQMQANR</sequence>
<comment type="caution">
    <text evidence="24">The sequence shown here is derived from an EMBL/GenBank/DDBJ whole genome shotgun (WGS) entry which is preliminary data.</text>
</comment>
<dbReference type="Gene3D" id="4.10.400.10">
    <property type="entry name" value="Low-density Lipoprotein Receptor"/>
    <property type="match status" value="1"/>
</dbReference>
<organism evidence="24 25">
    <name type="scientific">Pleurodeles waltl</name>
    <name type="common">Iberian ribbed newt</name>
    <dbReference type="NCBI Taxonomy" id="8319"/>
    <lineage>
        <taxon>Eukaryota</taxon>
        <taxon>Metazoa</taxon>
        <taxon>Chordata</taxon>
        <taxon>Craniata</taxon>
        <taxon>Vertebrata</taxon>
        <taxon>Euteleostomi</taxon>
        <taxon>Amphibia</taxon>
        <taxon>Batrachia</taxon>
        <taxon>Caudata</taxon>
        <taxon>Salamandroidea</taxon>
        <taxon>Salamandridae</taxon>
        <taxon>Pleurodelinae</taxon>
        <taxon>Pleurodeles</taxon>
    </lineage>
</organism>
<gene>
    <name evidence="24" type="ORF">NDU88_001166</name>
</gene>
<dbReference type="Gene3D" id="3.10.250.10">
    <property type="entry name" value="SRCR-like domain"/>
    <property type="match status" value="1"/>
</dbReference>
<evidence type="ECO:0000256" key="10">
    <source>
        <dbReference type="ARBA" id="ARBA00022968"/>
    </source>
</evidence>
<protein>
    <recommendedName>
        <fullName evidence="19">Transmembrane protease serine 2</fullName>
        <ecNumber evidence="18">3.4.21.122</ecNumber>
    </recommendedName>
</protein>
<dbReference type="PROSITE" id="PS50068">
    <property type="entry name" value="LDLRA_2"/>
    <property type="match status" value="1"/>
</dbReference>
<dbReference type="InterPro" id="IPR023415">
    <property type="entry name" value="LDLR_class-A_CS"/>
</dbReference>
<evidence type="ECO:0000256" key="15">
    <source>
        <dbReference type="ARBA" id="ARBA00023180"/>
    </source>
</evidence>
<evidence type="ECO:0000256" key="19">
    <source>
        <dbReference type="ARBA" id="ARBA00071696"/>
    </source>
</evidence>
<dbReference type="InterPro" id="IPR002172">
    <property type="entry name" value="LDrepeatLR_classA_rpt"/>
</dbReference>
<keyword evidence="13" id="KW-0865">Zymogen</keyword>
<evidence type="ECO:0000256" key="5">
    <source>
        <dbReference type="ARBA" id="ARBA00022670"/>
    </source>
</evidence>
<feature type="domain" description="Peptidase S1" evidence="23">
    <location>
        <begin position="253"/>
        <end position="484"/>
    </location>
</feature>
<dbReference type="AlphaFoldDB" id="A0AAV7NA08"/>
<dbReference type="CDD" id="cd00112">
    <property type="entry name" value="LDLa"/>
    <property type="match status" value="1"/>
</dbReference>
<dbReference type="FunFam" id="3.10.250.10:FF:000027">
    <property type="entry name" value="Transmembrane serine protease 2"/>
    <property type="match status" value="1"/>
</dbReference>
<evidence type="ECO:0000256" key="16">
    <source>
        <dbReference type="ARBA" id="ARBA00052436"/>
    </source>
</evidence>
<keyword evidence="5 21" id="KW-0645">Protease</keyword>
<dbReference type="GO" id="GO:0005886">
    <property type="term" value="C:plasma membrane"/>
    <property type="evidence" value="ECO:0007669"/>
    <property type="project" value="UniProtKB-SubCell"/>
</dbReference>
<dbReference type="PROSITE" id="PS50240">
    <property type="entry name" value="TRYPSIN_DOM"/>
    <property type="match status" value="1"/>
</dbReference>
<evidence type="ECO:0000256" key="20">
    <source>
        <dbReference type="PROSITE-ProRule" id="PRU00124"/>
    </source>
</evidence>
<evidence type="ECO:0000256" key="12">
    <source>
        <dbReference type="ARBA" id="ARBA00023136"/>
    </source>
</evidence>
<evidence type="ECO:0000256" key="7">
    <source>
        <dbReference type="ARBA" id="ARBA00022801"/>
    </source>
</evidence>
<dbReference type="PANTHER" id="PTHR24252">
    <property type="entry name" value="ACROSIN-RELATED"/>
    <property type="match status" value="1"/>
</dbReference>
<dbReference type="InterPro" id="IPR009003">
    <property type="entry name" value="Peptidase_S1_PA"/>
</dbReference>
<evidence type="ECO:0000256" key="6">
    <source>
        <dbReference type="ARBA" id="ARBA00022692"/>
    </source>
</evidence>
<dbReference type="PANTHER" id="PTHR24252:SF30">
    <property type="entry name" value="TRANSMEMBRANE SERINE PROTEASE 2"/>
    <property type="match status" value="1"/>
</dbReference>
<evidence type="ECO:0000256" key="3">
    <source>
        <dbReference type="ARBA" id="ARBA00022475"/>
    </source>
</evidence>
<evidence type="ECO:0000256" key="4">
    <source>
        <dbReference type="ARBA" id="ARBA00022525"/>
    </source>
</evidence>
<dbReference type="InterPro" id="IPR018114">
    <property type="entry name" value="TRYPSIN_HIS"/>
</dbReference>
<dbReference type="InterPro" id="IPR033116">
    <property type="entry name" value="TRYPSIN_SER"/>
</dbReference>
<evidence type="ECO:0000259" key="23">
    <source>
        <dbReference type="PROSITE" id="PS50240"/>
    </source>
</evidence>
<keyword evidence="4" id="KW-0964">Secreted</keyword>
<comment type="catalytic activity">
    <reaction evidence="16">
        <text>The enzyme cleaves angiotensin-converting enzyme 2 (EC 3.4.17.23) and cleaves influenzea A and B virus and coronavirus spike glycoproteins at arginine residues.</text>
        <dbReference type="EC" id="3.4.21.122"/>
    </reaction>
</comment>
<evidence type="ECO:0000256" key="13">
    <source>
        <dbReference type="ARBA" id="ARBA00023145"/>
    </source>
</evidence>
<keyword evidence="12 22" id="KW-0472">Membrane</keyword>
<keyword evidence="10" id="KW-0735">Signal-anchor</keyword>
<dbReference type="SMART" id="SM00192">
    <property type="entry name" value="LDLa"/>
    <property type="match status" value="1"/>
</dbReference>
<keyword evidence="3" id="KW-1003">Cell membrane</keyword>
<keyword evidence="8" id="KW-0068">Autocatalytic cleavage</keyword>
<evidence type="ECO:0000256" key="22">
    <source>
        <dbReference type="SAM" id="Phobius"/>
    </source>
</evidence>
<dbReference type="SMART" id="SM00202">
    <property type="entry name" value="SR"/>
    <property type="match status" value="1"/>
</dbReference>
<dbReference type="Gene3D" id="2.40.10.10">
    <property type="entry name" value="Trypsin-like serine proteases"/>
    <property type="match status" value="2"/>
</dbReference>
<feature type="transmembrane region" description="Helical" evidence="22">
    <location>
        <begin position="82"/>
        <end position="107"/>
    </location>
</feature>
<keyword evidence="6 22" id="KW-0812">Transmembrane</keyword>
<evidence type="ECO:0000256" key="2">
    <source>
        <dbReference type="ARBA" id="ARBA00004613"/>
    </source>
</evidence>
<dbReference type="Proteomes" id="UP001066276">
    <property type="component" value="Chromosome 8"/>
</dbReference>
<evidence type="ECO:0000256" key="11">
    <source>
        <dbReference type="ARBA" id="ARBA00022989"/>
    </source>
</evidence>
<keyword evidence="25" id="KW-1185">Reference proteome</keyword>
<comment type="subcellular location">
    <subcellularLocation>
        <location evidence="1">Cell membrane</location>
        <topology evidence="1">Single-pass type II membrane protein</topology>
    </subcellularLocation>
    <subcellularLocation>
        <location evidence="2">Secreted</location>
    </subcellularLocation>
</comment>
<evidence type="ECO:0000256" key="21">
    <source>
        <dbReference type="RuleBase" id="RU363034"/>
    </source>
</evidence>
<dbReference type="SMART" id="SM00020">
    <property type="entry name" value="Tryp_SPc"/>
    <property type="match status" value="1"/>
</dbReference>
<dbReference type="CDD" id="cd00190">
    <property type="entry name" value="Tryp_SPc"/>
    <property type="match status" value="1"/>
</dbReference>
<dbReference type="GO" id="GO:0006508">
    <property type="term" value="P:proteolysis"/>
    <property type="evidence" value="ECO:0007669"/>
    <property type="project" value="UniProtKB-KW"/>
</dbReference>
<name>A0AAV7NA08_PLEWA</name>
<dbReference type="GO" id="GO:0004252">
    <property type="term" value="F:serine-type endopeptidase activity"/>
    <property type="evidence" value="ECO:0007669"/>
    <property type="project" value="InterPro"/>
</dbReference>
<dbReference type="EMBL" id="JANPWB010000012">
    <property type="protein sequence ID" value="KAJ1112905.1"/>
    <property type="molecule type" value="Genomic_DNA"/>
</dbReference>